<dbReference type="AlphaFoldDB" id="A0A9N7YJL4"/>
<protein>
    <submittedName>
        <fullName evidence="2">Uncharacterized protein</fullName>
    </submittedName>
</protein>
<sequence length="113" mass="12173">MCPRCALHPLQSLRGRHGTASAIPHHGDNKLSGPRRTTGHRGQSLGLSATGANQRGERRGRDNASRRRVTDIELFGGGEREISGREGLGGGDDERGAKHARGWMTVISEKDPD</sequence>
<dbReference type="Proteomes" id="UP001153269">
    <property type="component" value="Unassembled WGS sequence"/>
</dbReference>
<name>A0A9N7YJL4_PLEPL</name>
<reference evidence="2" key="1">
    <citation type="submission" date="2020-03" db="EMBL/GenBank/DDBJ databases">
        <authorList>
            <person name="Weist P."/>
        </authorList>
    </citation>
    <scope>NUCLEOTIDE SEQUENCE</scope>
</reference>
<keyword evidence="3" id="KW-1185">Reference proteome</keyword>
<evidence type="ECO:0000313" key="2">
    <source>
        <dbReference type="EMBL" id="CAB1433845.1"/>
    </source>
</evidence>
<organism evidence="2 3">
    <name type="scientific">Pleuronectes platessa</name>
    <name type="common">European plaice</name>
    <dbReference type="NCBI Taxonomy" id="8262"/>
    <lineage>
        <taxon>Eukaryota</taxon>
        <taxon>Metazoa</taxon>
        <taxon>Chordata</taxon>
        <taxon>Craniata</taxon>
        <taxon>Vertebrata</taxon>
        <taxon>Euteleostomi</taxon>
        <taxon>Actinopterygii</taxon>
        <taxon>Neopterygii</taxon>
        <taxon>Teleostei</taxon>
        <taxon>Neoteleostei</taxon>
        <taxon>Acanthomorphata</taxon>
        <taxon>Carangaria</taxon>
        <taxon>Pleuronectiformes</taxon>
        <taxon>Pleuronectoidei</taxon>
        <taxon>Pleuronectidae</taxon>
        <taxon>Pleuronectes</taxon>
    </lineage>
</organism>
<evidence type="ECO:0000313" key="3">
    <source>
        <dbReference type="Proteomes" id="UP001153269"/>
    </source>
</evidence>
<proteinExistence type="predicted"/>
<evidence type="ECO:0000256" key="1">
    <source>
        <dbReference type="SAM" id="MobiDB-lite"/>
    </source>
</evidence>
<feature type="region of interest" description="Disordered" evidence="1">
    <location>
        <begin position="1"/>
        <end position="113"/>
    </location>
</feature>
<comment type="caution">
    <text evidence="2">The sequence shown here is derived from an EMBL/GenBank/DDBJ whole genome shotgun (WGS) entry which is preliminary data.</text>
</comment>
<dbReference type="EMBL" id="CADEAL010001602">
    <property type="protein sequence ID" value="CAB1433845.1"/>
    <property type="molecule type" value="Genomic_DNA"/>
</dbReference>
<feature type="compositionally biased region" description="Basic and acidic residues" evidence="1">
    <location>
        <begin position="55"/>
        <end position="71"/>
    </location>
</feature>
<accession>A0A9N7YJL4</accession>
<gene>
    <name evidence="2" type="ORF">PLEPLA_LOCUS21936</name>
</gene>